<evidence type="ECO:0000313" key="2">
    <source>
        <dbReference type="Proteomes" id="UP000078540"/>
    </source>
</evidence>
<name>A0A195BL17_9HYME</name>
<organism evidence="1 2">
    <name type="scientific">Atta colombica</name>
    <dbReference type="NCBI Taxonomy" id="520822"/>
    <lineage>
        <taxon>Eukaryota</taxon>
        <taxon>Metazoa</taxon>
        <taxon>Ecdysozoa</taxon>
        <taxon>Arthropoda</taxon>
        <taxon>Hexapoda</taxon>
        <taxon>Insecta</taxon>
        <taxon>Pterygota</taxon>
        <taxon>Neoptera</taxon>
        <taxon>Endopterygota</taxon>
        <taxon>Hymenoptera</taxon>
        <taxon>Apocrita</taxon>
        <taxon>Aculeata</taxon>
        <taxon>Formicoidea</taxon>
        <taxon>Formicidae</taxon>
        <taxon>Myrmicinae</taxon>
        <taxon>Atta</taxon>
    </lineage>
</organism>
<sequence>MADAGALRGPAVAGHARAIVEHVGDVQLHIAVHPRESASEQRPELPERTVVLELASACSQGPVDLAACCTSETIRKIATLRNVIVVWHIFLELRLARRRDVRLLSDSHLTNPRDAATRRCSVLRIAVGVVGTPAVGWFFGKRSGALVTMQCQLGLVEFGGRREINTGRLSTWRGVGWCVHHEERGPGLTAATGTTLIVTLTLITPLSEIQKPVVVVSATIRYGWEFPHRKIRRHI</sequence>
<gene>
    <name evidence="1" type="ORF">ALC53_04707</name>
</gene>
<proteinExistence type="predicted"/>
<dbReference type="AlphaFoldDB" id="A0A195BL17"/>
<dbReference type="Proteomes" id="UP000078540">
    <property type="component" value="Unassembled WGS sequence"/>
</dbReference>
<protein>
    <submittedName>
        <fullName evidence="1">Uncharacterized protein</fullName>
    </submittedName>
</protein>
<accession>A0A195BL17</accession>
<dbReference type="EMBL" id="KQ976453">
    <property type="protein sequence ID" value="KYM85464.1"/>
    <property type="molecule type" value="Genomic_DNA"/>
</dbReference>
<reference evidence="1 2" key="1">
    <citation type="submission" date="2015-09" db="EMBL/GenBank/DDBJ databases">
        <title>Atta colombica WGS genome.</title>
        <authorList>
            <person name="Nygaard S."/>
            <person name="Hu H."/>
            <person name="Boomsma J."/>
            <person name="Zhang G."/>
        </authorList>
    </citation>
    <scope>NUCLEOTIDE SEQUENCE [LARGE SCALE GENOMIC DNA]</scope>
    <source>
        <strain evidence="1">Treedump-2</strain>
        <tissue evidence="1">Whole body</tissue>
    </source>
</reference>
<keyword evidence="2" id="KW-1185">Reference proteome</keyword>
<evidence type="ECO:0000313" key="1">
    <source>
        <dbReference type="EMBL" id="KYM85464.1"/>
    </source>
</evidence>